<dbReference type="Gene3D" id="1.10.600.10">
    <property type="entry name" value="Farnesyl Diphosphate Synthase"/>
    <property type="match status" value="1"/>
</dbReference>
<dbReference type="GO" id="GO:0016740">
    <property type="term" value="F:transferase activity"/>
    <property type="evidence" value="ECO:0007669"/>
    <property type="project" value="UniProtKB-KW"/>
</dbReference>
<keyword evidence="4" id="KW-0479">Metal-binding</keyword>
<dbReference type="PANTHER" id="PTHR12001:SF85">
    <property type="entry name" value="SHORT CHAIN ISOPRENYL DIPHOSPHATE SYNTHASE"/>
    <property type="match status" value="1"/>
</dbReference>
<protein>
    <submittedName>
        <fullName evidence="7">Polyprenyl synthetase family protein</fullName>
        <ecNumber evidence="7">2.5.1.-</ecNumber>
    </submittedName>
</protein>
<organism evidence="7 8">
    <name type="scientific">Branchiibius cervicis</name>
    <dbReference type="NCBI Taxonomy" id="908252"/>
    <lineage>
        <taxon>Bacteria</taxon>
        <taxon>Bacillati</taxon>
        <taxon>Actinomycetota</taxon>
        <taxon>Actinomycetes</taxon>
        <taxon>Micrococcales</taxon>
        <taxon>Dermacoccaceae</taxon>
        <taxon>Branchiibius</taxon>
    </lineage>
</organism>
<accession>A0ABW2AV64</accession>
<evidence type="ECO:0000256" key="1">
    <source>
        <dbReference type="ARBA" id="ARBA00001946"/>
    </source>
</evidence>
<evidence type="ECO:0000313" key="8">
    <source>
        <dbReference type="Proteomes" id="UP001596356"/>
    </source>
</evidence>
<comment type="caution">
    <text evidence="7">The sequence shown here is derived from an EMBL/GenBank/DDBJ whole genome shotgun (WGS) entry which is preliminary data.</text>
</comment>
<evidence type="ECO:0000256" key="3">
    <source>
        <dbReference type="ARBA" id="ARBA00022679"/>
    </source>
</evidence>
<keyword evidence="3 6" id="KW-0808">Transferase</keyword>
<keyword evidence="8" id="KW-1185">Reference proteome</keyword>
<proteinExistence type="inferred from homology"/>
<gene>
    <name evidence="7" type="ORF">ACFQBT_12330</name>
</gene>
<evidence type="ECO:0000256" key="2">
    <source>
        <dbReference type="ARBA" id="ARBA00006706"/>
    </source>
</evidence>
<dbReference type="Proteomes" id="UP001596356">
    <property type="component" value="Unassembled WGS sequence"/>
</dbReference>
<comment type="cofactor">
    <cofactor evidence="1">
        <name>Mg(2+)</name>
        <dbReference type="ChEBI" id="CHEBI:18420"/>
    </cofactor>
</comment>
<comment type="similarity">
    <text evidence="2 6">Belongs to the FPP/GGPP synthase family.</text>
</comment>
<dbReference type="InterPro" id="IPR000092">
    <property type="entry name" value="Polyprenyl_synt"/>
</dbReference>
<evidence type="ECO:0000313" key="7">
    <source>
        <dbReference type="EMBL" id="MFC6714559.1"/>
    </source>
</evidence>
<evidence type="ECO:0000256" key="5">
    <source>
        <dbReference type="ARBA" id="ARBA00022842"/>
    </source>
</evidence>
<sequence>MTAEMSAVSAVWPTTSADLPDTIDAVDRVLAARVADLRQILIDAGCGLLDSPRLGVDLVTELECRLADPSKRFRPALAHRGWQLGGGDDRSWHELVRVAAAMDLLHLFGLVHDDIMDRSQTRRGRVTLHVDSSRRHREIGASGDPDHFGDSVAILLGDLALSEANSLVGECSAAVRHAWRVMSVELVQGQLLDVTHAADSRRDAASSQLIARLKSGRYTVTRPLQLGALVAGSDPDVIDRLIAWGDVVGDAFALRDDVLGVWGDPAVTGKPADDDLMEGKPTMLLVWAAELLDDRSRPLLNACRLGRLSADAVDRLRRAMEAAGVRRRAEHELRAMTQRARAMIPQLTDDRAAADALHVLIDTVAWRAA</sequence>
<dbReference type="PROSITE" id="PS00723">
    <property type="entry name" value="POLYPRENYL_SYNTHASE_1"/>
    <property type="match status" value="1"/>
</dbReference>
<evidence type="ECO:0000256" key="6">
    <source>
        <dbReference type="RuleBase" id="RU004466"/>
    </source>
</evidence>
<dbReference type="CDD" id="cd00685">
    <property type="entry name" value="Trans_IPPS_HT"/>
    <property type="match status" value="1"/>
</dbReference>
<dbReference type="InterPro" id="IPR008949">
    <property type="entry name" value="Isoprenoid_synthase_dom_sf"/>
</dbReference>
<dbReference type="SFLD" id="SFLDS00005">
    <property type="entry name" value="Isoprenoid_Synthase_Type_I"/>
    <property type="match status" value="1"/>
</dbReference>
<dbReference type="Pfam" id="PF00348">
    <property type="entry name" value="polyprenyl_synt"/>
    <property type="match status" value="1"/>
</dbReference>
<dbReference type="EMBL" id="JBHSWJ010000002">
    <property type="protein sequence ID" value="MFC6714559.1"/>
    <property type="molecule type" value="Genomic_DNA"/>
</dbReference>
<evidence type="ECO:0000256" key="4">
    <source>
        <dbReference type="ARBA" id="ARBA00022723"/>
    </source>
</evidence>
<reference evidence="8" key="1">
    <citation type="journal article" date="2019" name="Int. J. Syst. Evol. Microbiol.">
        <title>The Global Catalogue of Microorganisms (GCM) 10K type strain sequencing project: providing services to taxonomists for standard genome sequencing and annotation.</title>
        <authorList>
            <consortium name="The Broad Institute Genomics Platform"/>
            <consortium name="The Broad Institute Genome Sequencing Center for Infectious Disease"/>
            <person name="Wu L."/>
            <person name="Ma J."/>
        </authorList>
    </citation>
    <scope>NUCLEOTIDE SEQUENCE [LARGE SCALE GENOMIC DNA]</scope>
    <source>
        <strain evidence="8">NBRC 106593</strain>
    </source>
</reference>
<dbReference type="SUPFAM" id="SSF48576">
    <property type="entry name" value="Terpenoid synthases"/>
    <property type="match status" value="1"/>
</dbReference>
<dbReference type="RefSeq" id="WP_377823064.1">
    <property type="nucleotide sequence ID" value="NZ_JBHSWJ010000002.1"/>
</dbReference>
<dbReference type="EC" id="2.5.1.-" evidence="7"/>
<dbReference type="InterPro" id="IPR033749">
    <property type="entry name" value="Polyprenyl_synt_CS"/>
</dbReference>
<name>A0ABW2AV64_9MICO</name>
<keyword evidence="5" id="KW-0460">Magnesium</keyword>
<dbReference type="PANTHER" id="PTHR12001">
    <property type="entry name" value="GERANYLGERANYL PYROPHOSPHATE SYNTHASE"/>
    <property type="match status" value="1"/>
</dbReference>